<feature type="compositionally biased region" description="Polar residues" evidence="1">
    <location>
        <begin position="84"/>
        <end position="95"/>
    </location>
</feature>
<protein>
    <submittedName>
        <fullName evidence="2">Uncharacterized protein</fullName>
    </submittedName>
</protein>
<dbReference type="AlphaFoldDB" id="A0A4Y2KNX1"/>
<sequence>MGEDIEDERADNLMELSSKGLAMSNEEDTIPTFEGELLEIMEDTFPTQCSTKIRWLPDFHNRRSTPCAVGLPFSPPVTSKIPAQATSSHSKTPPLTQDDHHSQHQR</sequence>
<dbReference type="Proteomes" id="UP000499080">
    <property type="component" value="Unassembled WGS sequence"/>
</dbReference>
<evidence type="ECO:0000256" key="1">
    <source>
        <dbReference type="SAM" id="MobiDB-lite"/>
    </source>
</evidence>
<evidence type="ECO:0000313" key="3">
    <source>
        <dbReference type="Proteomes" id="UP000499080"/>
    </source>
</evidence>
<feature type="region of interest" description="Disordered" evidence="1">
    <location>
        <begin position="69"/>
        <end position="106"/>
    </location>
</feature>
<proteinExistence type="predicted"/>
<organism evidence="2 3">
    <name type="scientific">Araneus ventricosus</name>
    <name type="common">Orbweaver spider</name>
    <name type="synonym">Epeira ventricosa</name>
    <dbReference type="NCBI Taxonomy" id="182803"/>
    <lineage>
        <taxon>Eukaryota</taxon>
        <taxon>Metazoa</taxon>
        <taxon>Ecdysozoa</taxon>
        <taxon>Arthropoda</taxon>
        <taxon>Chelicerata</taxon>
        <taxon>Arachnida</taxon>
        <taxon>Araneae</taxon>
        <taxon>Araneomorphae</taxon>
        <taxon>Entelegynae</taxon>
        <taxon>Araneoidea</taxon>
        <taxon>Araneidae</taxon>
        <taxon>Araneus</taxon>
    </lineage>
</organism>
<evidence type="ECO:0000313" key="2">
    <source>
        <dbReference type="EMBL" id="GBN03978.1"/>
    </source>
</evidence>
<feature type="compositionally biased region" description="Basic and acidic residues" evidence="1">
    <location>
        <begin position="97"/>
        <end position="106"/>
    </location>
</feature>
<keyword evidence="3" id="KW-1185">Reference proteome</keyword>
<reference evidence="2 3" key="1">
    <citation type="journal article" date="2019" name="Sci. Rep.">
        <title>Orb-weaving spider Araneus ventricosus genome elucidates the spidroin gene catalogue.</title>
        <authorList>
            <person name="Kono N."/>
            <person name="Nakamura H."/>
            <person name="Ohtoshi R."/>
            <person name="Moran D.A.P."/>
            <person name="Shinohara A."/>
            <person name="Yoshida Y."/>
            <person name="Fujiwara M."/>
            <person name="Mori M."/>
            <person name="Tomita M."/>
            <person name="Arakawa K."/>
        </authorList>
    </citation>
    <scope>NUCLEOTIDE SEQUENCE [LARGE SCALE GENOMIC DNA]</scope>
</reference>
<comment type="caution">
    <text evidence="2">The sequence shown here is derived from an EMBL/GenBank/DDBJ whole genome shotgun (WGS) entry which is preliminary data.</text>
</comment>
<dbReference type="EMBL" id="BGPR01004845">
    <property type="protein sequence ID" value="GBN03978.1"/>
    <property type="molecule type" value="Genomic_DNA"/>
</dbReference>
<gene>
    <name evidence="2" type="ORF">AVEN_20943_1</name>
</gene>
<accession>A0A4Y2KNX1</accession>
<name>A0A4Y2KNX1_ARAVE</name>